<evidence type="ECO:0000256" key="3">
    <source>
        <dbReference type="ARBA" id="ARBA00022752"/>
    </source>
</evidence>
<dbReference type="RefSeq" id="WP_216547981.1">
    <property type="nucleotide sequence ID" value="NZ_JAHLQO010000001.1"/>
</dbReference>
<comment type="pathway">
    <text evidence="1">Biopolymer metabolism; poly-(R)-3-hydroxybutanoate biosynthesis.</text>
</comment>
<sequence>MNNMFNNFFENQKNMMDSWTDMMKNYQSNFFNMNDFYKGKNPFENFYKMYNQNFLNYTGSPKEVWANLQKSSQIYYDMYEVYKSFVEKNMKPQADLIKKNLEDFMEKSGNYIDDFYSAILPQEFYAVFKQSMELNQAMQKSFNYFYQPLLSSLNNLTDAYFTGMFKDPEGFLDFFEDWRNNYLNTFSKILEMPMMGISRESQEGVLKATDRFIKMIAYQMELITRIVISSNKNTVQVFEDMITRAEKGEQIKSFEEFYQAYRSSLDKAFDQLFYSDEFSKLLAAVLDASMEFKMINDKILEKQLQAFPVVLKSDINSFYKTVYDLKKEVRALKEEIKTLKEAPKSTTRTRTRSTANKTTDSDKKE</sequence>
<comment type="caution">
    <text evidence="5">The sequence shown here is derived from an EMBL/GenBank/DDBJ whole genome shotgun (WGS) entry which is preliminary data.</text>
</comment>
<feature type="region of interest" description="Disordered" evidence="4">
    <location>
        <begin position="340"/>
        <end position="365"/>
    </location>
</feature>
<dbReference type="Proteomes" id="UP000783742">
    <property type="component" value="Unassembled WGS sequence"/>
</dbReference>
<feature type="compositionally biased region" description="Low complexity" evidence="4">
    <location>
        <begin position="345"/>
        <end position="354"/>
    </location>
</feature>
<evidence type="ECO:0000256" key="1">
    <source>
        <dbReference type="ARBA" id="ARBA00004683"/>
    </source>
</evidence>
<name>A0ABS6FEB5_9FIRM</name>
<organism evidence="5 6">
    <name type="scientific">Peptoniphilus ovalis</name>
    <dbReference type="NCBI Taxonomy" id="2841503"/>
    <lineage>
        <taxon>Bacteria</taxon>
        <taxon>Bacillati</taxon>
        <taxon>Bacillota</taxon>
        <taxon>Tissierellia</taxon>
        <taxon>Tissierellales</taxon>
        <taxon>Peptoniphilaceae</taxon>
        <taxon>Peptoniphilus</taxon>
    </lineage>
</organism>
<keyword evidence="3" id="KW-0583">PHB biosynthesis</keyword>
<evidence type="ECO:0000313" key="6">
    <source>
        <dbReference type="Proteomes" id="UP000783742"/>
    </source>
</evidence>
<accession>A0ABS6FEB5</accession>
<dbReference type="Pfam" id="PF09712">
    <property type="entry name" value="PHA_synth_III_E"/>
    <property type="match status" value="1"/>
</dbReference>
<keyword evidence="6" id="KW-1185">Reference proteome</keyword>
<dbReference type="EMBL" id="JAHLQO010000001">
    <property type="protein sequence ID" value="MBU5668314.1"/>
    <property type="molecule type" value="Genomic_DNA"/>
</dbReference>
<reference evidence="5 6" key="1">
    <citation type="submission" date="2021-06" db="EMBL/GenBank/DDBJ databases">
        <authorList>
            <person name="Sun Q."/>
            <person name="Li D."/>
        </authorList>
    </citation>
    <scope>NUCLEOTIDE SEQUENCE [LARGE SCALE GENOMIC DNA]</scope>
    <source>
        <strain evidence="5 6">MSJ-1</strain>
    </source>
</reference>
<dbReference type="InterPro" id="IPR010123">
    <property type="entry name" value="PHA_synth_III_E"/>
</dbReference>
<gene>
    <name evidence="5" type="ORF">KQI68_00520</name>
</gene>
<protein>
    <recommendedName>
        <fullName evidence="2">Poly(3-hydroxyalkanoate) polymerase subunit PhaE</fullName>
    </recommendedName>
</protein>
<evidence type="ECO:0000256" key="2">
    <source>
        <dbReference type="ARBA" id="ARBA00019066"/>
    </source>
</evidence>
<evidence type="ECO:0000313" key="5">
    <source>
        <dbReference type="EMBL" id="MBU5668314.1"/>
    </source>
</evidence>
<proteinExistence type="predicted"/>
<evidence type="ECO:0000256" key="4">
    <source>
        <dbReference type="SAM" id="MobiDB-lite"/>
    </source>
</evidence>